<name>E4PM90_MARAH</name>
<dbReference type="AlphaFoldDB" id="E4PM90"/>
<dbReference type="HOGENOM" id="CLU_010194_2_1_6"/>
<dbReference type="PANTHER" id="PTHR42901:SF1">
    <property type="entry name" value="ALCOHOL DEHYDROGENASE"/>
    <property type="match status" value="1"/>
</dbReference>
<sequence>MERIMSYVVITGASAGIGECFARALAAEKQNVILVARREERLNALAAELKKQHGIEAIVLKADLADQTGADALARRINEGGWPLAGLINNAGFGDRGAFSDLALERQLAMIQVNITSLVSLTWQLLPALRKQSGSFVINVASTAAFQAGPNMAIYYATKAFVLSFSEALHEELKGAGVAVSALCPGATASEFAQEAHMTDTKLFKAGTMTAEAVVKKSLAQRRNAIVIPGLRNLLMVWSGKLSPRAVTRRLAGWLQA</sequence>
<dbReference type="InterPro" id="IPR036291">
    <property type="entry name" value="NAD(P)-bd_dom_sf"/>
</dbReference>
<dbReference type="SMART" id="SM00822">
    <property type="entry name" value="PKS_KR"/>
    <property type="match status" value="1"/>
</dbReference>
<gene>
    <name evidence="5" type="ordered locus">HP15_2838</name>
</gene>
<dbReference type="PRINTS" id="PR00081">
    <property type="entry name" value="GDHRDH"/>
</dbReference>
<dbReference type="eggNOG" id="COG0300">
    <property type="taxonomic scope" value="Bacteria"/>
</dbReference>
<dbReference type="PATRIC" id="fig|225937.3.peg.2865"/>
<dbReference type="InterPro" id="IPR002347">
    <property type="entry name" value="SDR_fam"/>
</dbReference>
<dbReference type="GO" id="GO:0016491">
    <property type="term" value="F:oxidoreductase activity"/>
    <property type="evidence" value="ECO:0007669"/>
    <property type="project" value="UniProtKB-KW"/>
</dbReference>
<proteinExistence type="inferred from homology"/>
<feature type="domain" description="Ketoreductase" evidence="4">
    <location>
        <begin position="6"/>
        <end position="186"/>
    </location>
</feature>
<dbReference type="EMBL" id="CP001978">
    <property type="protein sequence ID" value="ADP98602.1"/>
    <property type="molecule type" value="Genomic_DNA"/>
</dbReference>
<dbReference type="Gene3D" id="3.40.50.720">
    <property type="entry name" value="NAD(P)-binding Rossmann-like Domain"/>
    <property type="match status" value="1"/>
</dbReference>
<protein>
    <submittedName>
        <fullName evidence="5">Oxidoreductase, short chain dehydrogenase/reductase family-like protein</fullName>
    </submittedName>
</protein>
<dbReference type="Proteomes" id="UP000007077">
    <property type="component" value="Chromosome"/>
</dbReference>
<dbReference type="PRINTS" id="PR00080">
    <property type="entry name" value="SDRFAMILY"/>
</dbReference>
<dbReference type="KEGG" id="mad:HP15_2838"/>
<dbReference type="PIRSF" id="PIRSF000126">
    <property type="entry name" value="11-beta-HSD1"/>
    <property type="match status" value="1"/>
</dbReference>
<dbReference type="PANTHER" id="PTHR42901">
    <property type="entry name" value="ALCOHOL DEHYDROGENASE"/>
    <property type="match status" value="1"/>
</dbReference>
<keyword evidence="2" id="KW-0560">Oxidoreductase</keyword>
<evidence type="ECO:0000259" key="4">
    <source>
        <dbReference type="SMART" id="SM00822"/>
    </source>
</evidence>
<dbReference type="InterPro" id="IPR057326">
    <property type="entry name" value="KR_dom"/>
</dbReference>
<evidence type="ECO:0000256" key="1">
    <source>
        <dbReference type="ARBA" id="ARBA00006484"/>
    </source>
</evidence>
<evidence type="ECO:0000256" key="2">
    <source>
        <dbReference type="ARBA" id="ARBA00023002"/>
    </source>
</evidence>
<organism evidence="5 6">
    <name type="scientific">Marinobacter adhaerens (strain DSM 23420 / HP15)</name>
    <dbReference type="NCBI Taxonomy" id="225937"/>
    <lineage>
        <taxon>Bacteria</taxon>
        <taxon>Pseudomonadati</taxon>
        <taxon>Pseudomonadota</taxon>
        <taxon>Gammaproteobacteria</taxon>
        <taxon>Pseudomonadales</taxon>
        <taxon>Marinobacteraceae</taxon>
        <taxon>Marinobacter</taxon>
    </lineage>
</organism>
<evidence type="ECO:0000313" key="6">
    <source>
        <dbReference type="Proteomes" id="UP000007077"/>
    </source>
</evidence>
<reference evidence="5 6" key="1">
    <citation type="journal article" date="2010" name="Stand. Genomic Sci.">
        <title>Complete genome sequence of Marinobacter adhaerens type strain (HP15), a diatom-interacting marine microorganism.</title>
        <authorList>
            <person name="Gardes A."/>
            <person name="Kaeppel E."/>
            <person name="Shehzad A."/>
            <person name="Seebah S."/>
            <person name="Teeling H."/>
            <person name="Yarza P."/>
            <person name="Glockner F.O."/>
            <person name="Grossart H.P."/>
            <person name="Ullrich M.S."/>
        </authorList>
    </citation>
    <scope>NUCLEOTIDE SEQUENCE [LARGE SCALE GENOMIC DNA]</scope>
    <source>
        <strain evidence="6">DSM 23420 / HP15</strain>
    </source>
</reference>
<dbReference type="Pfam" id="PF00106">
    <property type="entry name" value="adh_short"/>
    <property type="match status" value="1"/>
</dbReference>
<comment type="similarity">
    <text evidence="1 3">Belongs to the short-chain dehydrogenases/reductases (SDR) family.</text>
</comment>
<dbReference type="STRING" id="225937.HP15_2838"/>
<reference evidence="6" key="2">
    <citation type="submission" date="2010-02" db="EMBL/GenBank/DDBJ databases">
        <title>Complete genome sequence of Marinobacter adhaerens type strain (HP15).</title>
        <authorList>
            <person name="Gaerdes A.A.M."/>
            <person name="Kaeppel E."/>
            <person name="Shezad A."/>
            <person name="Seebah S."/>
            <person name="Teeling H."/>
            <person name="Yarza P."/>
            <person name="Gloeckner F.O."/>
            <person name="Ullrich M.S."/>
        </authorList>
    </citation>
    <scope>NUCLEOTIDE SEQUENCE [LARGE SCALE GENOMIC DNA]</scope>
    <source>
        <strain evidence="6">DSM 23420 / HP15</strain>
    </source>
</reference>
<dbReference type="SUPFAM" id="SSF51735">
    <property type="entry name" value="NAD(P)-binding Rossmann-fold domains"/>
    <property type="match status" value="1"/>
</dbReference>
<evidence type="ECO:0000313" key="5">
    <source>
        <dbReference type="EMBL" id="ADP98602.1"/>
    </source>
</evidence>
<accession>E4PM90</accession>
<evidence type="ECO:0000256" key="3">
    <source>
        <dbReference type="RuleBase" id="RU000363"/>
    </source>
</evidence>